<reference evidence="4" key="1">
    <citation type="journal article" date="2015" name="PLoS Genet.">
        <title>Genome Sequence and Transcriptome Analyses of Chrysochromulina tobin: Metabolic Tools for Enhanced Algal Fitness in the Prominent Order Prymnesiales (Haptophyceae).</title>
        <authorList>
            <person name="Hovde B.T."/>
            <person name="Deodato C.R."/>
            <person name="Hunsperger H.M."/>
            <person name="Ryken S.A."/>
            <person name="Yost W."/>
            <person name="Jha R.K."/>
            <person name="Patterson J."/>
            <person name="Monnat R.J. Jr."/>
            <person name="Barlow S.B."/>
            <person name="Starkenburg S.R."/>
            <person name="Cattolico R.A."/>
        </authorList>
    </citation>
    <scope>NUCLEOTIDE SEQUENCE</scope>
    <source>
        <strain evidence="4">CCMP291</strain>
    </source>
</reference>
<evidence type="ECO:0000256" key="1">
    <source>
        <dbReference type="SAM" id="MobiDB-lite"/>
    </source>
</evidence>
<dbReference type="GO" id="GO:0030170">
    <property type="term" value="F:pyridoxal phosphate binding"/>
    <property type="evidence" value="ECO:0007669"/>
    <property type="project" value="InterPro"/>
</dbReference>
<dbReference type="Gene3D" id="3.40.640.10">
    <property type="entry name" value="Type I PLP-dependent aspartate aminotransferase-like (Major domain)"/>
    <property type="match status" value="1"/>
</dbReference>
<dbReference type="InterPro" id="IPR015421">
    <property type="entry name" value="PyrdxlP-dep_Trfase_major"/>
</dbReference>
<evidence type="ECO:0000313" key="4">
    <source>
        <dbReference type="Proteomes" id="UP000037460"/>
    </source>
</evidence>
<sequence length="399" mass="44153">MRNEPWSKKHKRVTRDKRVTRAGAGGLRHNLSNSYAQPLTHAELVQHTLARGDHALLQAYNDHSLGYTPNGGSLDLREEIAKLYGPKITADHVLVFTGAQVALPTAAYALTNGHTHSIVFDPAYQSTQDAPVFAGSQVTRLERKASNGWQIDVAEVRAAIRENTRFLIINEPYNPAGTLMSAARLHEIIELADAHGIYILSDEVYRLLEHEPRDRLPAMADAYSRGLSCVTLSKPWGACGVSIGWLAFQDLSIRQRLVDVQYFGSACPSRASELQALMVLRASEAILAKNLNLIRRNFGLLEALMGKHAQWLEWVRPTAGAIAFVRFKGPLSSNELGEQLAAVGIGIKPAYCFTDVVTKEKDYFRVGYGEESTPAALDALDAFLEAHEQEWAVRTRSRL</sequence>
<dbReference type="PANTHER" id="PTHR43510">
    <property type="entry name" value="AMINOTRANSFERASE FUNCTION, HYPOTHETICAL (EUROFUNG)"/>
    <property type="match status" value="1"/>
</dbReference>
<dbReference type="AlphaFoldDB" id="A0A0M0JMB4"/>
<keyword evidence="4" id="KW-1185">Reference proteome</keyword>
<accession>A0A0M0JMB4</accession>
<dbReference type="PANTHER" id="PTHR43510:SF1">
    <property type="entry name" value="AMINOTRANSFERASE FUNCTION, HYPOTHETICAL (EUROFUNG)"/>
    <property type="match status" value="1"/>
</dbReference>
<dbReference type="InterPro" id="IPR004839">
    <property type="entry name" value="Aminotransferase_I/II_large"/>
</dbReference>
<dbReference type="Gene3D" id="3.90.1150.10">
    <property type="entry name" value="Aspartate Aminotransferase, domain 1"/>
    <property type="match status" value="1"/>
</dbReference>
<feature type="domain" description="Aminotransferase class I/classII large" evidence="2">
    <location>
        <begin position="59"/>
        <end position="368"/>
    </location>
</feature>
<comment type="caution">
    <text evidence="3">The sequence shown here is derived from an EMBL/GenBank/DDBJ whole genome shotgun (WGS) entry which is preliminary data.</text>
</comment>
<dbReference type="EMBL" id="JWZX01002719">
    <property type="protein sequence ID" value="KOO27403.1"/>
    <property type="molecule type" value="Genomic_DNA"/>
</dbReference>
<evidence type="ECO:0000313" key="3">
    <source>
        <dbReference type="EMBL" id="KOO27403.1"/>
    </source>
</evidence>
<dbReference type="GO" id="GO:0008483">
    <property type="term" value="F:transaminase activity"/>
    <property type="evidence" value="ECO:0007669"/>
    <property type="project" value="UniProtKB-KW"/>
</dbReference>
<dbReference type="InterPro" id="IPR015422">
    <property type="entry name" value="PyrdxlP-dep_Trfase_small"/>
</dbReference>
<gene>
    <name evidence="3" type="ORF">Ctob_006718</name>
</gene>
<dbReference type="Proteomes" id="UP000037460">
    <property type="component" value="Unassembled WGS sequence"/>
</dbReference>
<dbReference type="OrthoDB" id="7042322at2759"/>
<dbReference type="SUPFAM" id="SSF53383">
    <property type="entry name" value="PLP-dependent transferases"/>
    <property type="match status" value="1"/>
</dbReference>
<protein>
    <submittedName>
        <fullName evidence="3">Aspartate aminotransferase</fullName>
    </submittedName>
</protein>
<name>A0A0M0JMB4_9EUKA</name>
<feature type="compositionally biased region" description="Basic residues" evidence="1">
    <location>
        <begin position="8"/>
        <end position="20"/>
    </location>
</feature>
<evidence type="ECO:0000259" key="2">
    <source>
        <dbReference type="Pfam" id="PF00155"/>
    </source>
</evidence>
<organism evidence="3 4">
    <name type="scientific">Chrysochromulina tobinii</name>
    <dbReference type="NCBI Taxonomy" id="1460289"/>
    <lineage>
        <taxon>Eukaryota</taxon>
        <taxon>Haptista</taxon>
        <taxon>Haptophyta</taxon>
        <taxon>Prymnesiophyceae</taxon>
        <taxon>Prymnesiales</taxon>
        <taxon>Chrysochromulinaceae</taxon>
        <taxon>Chrysochromulina</taxon>
    </lineage>
</organism>
<dbReference type="Pfam" id="PF00155">
    <property type="entry name" value="Aminotran_1_2"/>
    <property type="match status" value="1"/>
</dbReference>
<dbReference type="InterPro" id="IPR015424">
    <property type="entry name" value="PyrdxlP-dep_Trfase"/>
</dbReference>
<dbReference type="CDD" id="cd00609">
    <property type="entry name" value="AAT_like"/>
    <property type="match status" value="1"/>
</dbReference>
<keyword evidence="3" id="KW-0032">Aminotransferase</keyword>
<proteinExistence type="predicted"/>
<keyword evidence="3" id="KW-0808">Transferase</keyword>
<feature type="region of interest" description="Disordered" evidence="1">
    <location>
        <begin position="1"/>
        <end position="27"/>
    </location>
</feature>